<feature type="domain" description="Protein kinase" evidence="15">
    <location>
        <begin position="61"/>
        <end position="312"/>
    </location>
</feature>
<dbReference type="Pfam" id="PF00069">
    <property type="entry name" value="Pkinase"/>
    <property type="match status" value="1"/>
</dbReference>
<evidence type="ECO:0000256" key="5">
    <source>
        <dbReference type="ARBA" id="ARBA00022679"/>
    </source>
</evidence>
<evidence type="ECO:0000313" key="16">
    <source>
        <dbReference type="EMBL" id="KAL1597536.1"/>
    </source>
</evidence>
<sequence length="870" mass="96956">MSAAIENEDLEELSLNMPTRRGGASTTKTVDFQQPKPVLPAPSVEPNKARDSKASQRLGQYTIVKTLGEGSFGKVKLATHQVSGQKVALKIINRKRLVTRDMAGRIEREIQYLQLLRHPHIIKLYTVITTPTEIIMVLEYAGGELFDYIVNNGRLQEDKARKFFQQIVCAVEYCHRHKIVHRDLKPENLLLDDQYNVKIADFGLSNIMTDGNFLKTSCGSPNYAAPEVISGKLYAGPEVDVWSCGVILYVLLVGRLPFDDEYIPTLFKKIAAGNYSIPNYLSPGAVSLIKKMLMVNPVHRITIGEIRMDPWFTKDLPAYLEPPIQEFFDTGIDPNKAIDPKSVAPSQPAPVVQKLHETVVSKLGKTMGYAKHDVQEALARDEPSAIKDAYLIVRENQIMKANPLLTNEQNMQPFLASSPPNGHDYLSQSIPQVMAGGSRPQIIPPSSTNEERARQGSNASSQLANVRSPVSTIAILPSSLTEYHTAYMKGHPRRAPPQSTEGSSAQTEEQRAANARRLKPNFRTLPDPARPRPEPMTALPAKKARPTKWQFGIRSRNQPAEAMLAIFKALKAMGADWEIPEPRKAGGRSGSRSRSESQNSHEQSGSRSRAHSQSSSISSHSSDPDARSDDDDQDDSPHRKPLTVRNADAEEPRGRTKRHYNHTNDWGYRVPEDPWVINARFRKDGMFPPGVAHPSSTHSSRVDLHHDAGVRRRSSTTTSSSSHAVDGMTHAGDEEYPQPDEAVWIYMSIQLYSIDRDFFVVDFKCAGYERLVSNLVREIKANPDVDFSSSHRSKHKHEDGWDDEQGVWRRLDDGEPLPEDVKSELQGGRGVLRERTEEVGAGRTDGDKVCTSPFPFLDVASTLILQLSGE</sequence>
<dbReference type="Proteomes" id="UP001521222">
    <property type="component" value="Unassembled WGS sequence"/>
</dbReference>
<dbReference type="Gene3D" id="3.30.200.20">
    <property type="entry name" value="Phosphorylase Kinase, domain 1"/>
    <property type="match status" value="1"/>
</dbReference>
<evidence type="ECO:0000256" key="6">
    <source>
        <dbReference type="ARBA" id="ARBA00022741"/>
    </source>
</evidence>
<feature type="region of interest" description="Disordered" evidence="14">
    <location>
        <begin position="435"/>
        <end position="466"/>
    </location>
</feature>
<proteinExistence type="inferred from homology"/>
<dbReference type="SMART" id="SM00220">
    <property type="entry name" value="S_TKc"/>
    <property type="match status" value="1"/>
</dbReference>
<dbReference type="InterPro" id="IPR028375">
    <property type="entry name" value="KA1/Ssp2_C"/>
</dbReference>
<comment type="similarity">
    <text evidence="2">Belongs to the protein kinase superfamily. CAMK Ser/Thr protein kinase family. SNF1 subfamily.</text>
</comment>
<protein>
    <recommendedName>
        <fullName evidence="3">non-specific serine/threonine protein kinase</fullName>
        <ecNumber evidence="3">2.7.11.1</ecNumber>
    </recommendedName>
</protein>
<dbReference type="SUPFAM" id="SSF56112">
    <property type="entry name" value="Protein kinase-like (PK-like)"/>
    <property type="match status" value="1"/>
</dbReference>
<feature type="region of interest" description="Disordered" evidence="14">
    <location>
        <begin position="786"/>
        <end position="847"/>
    </location>
</feature>
<feature type="region of interest" description="Disordered" evidence="14">
    <location>
        <begin position="578"/>
        <end position="663"/>
    </location>
</feature>
<evidence type="ECO:0000259" key="15">
    <source>
        <dbReference type="PROSITE" id="PS50011"/>
    </source>
</evidence>
<feature type="compositionally biased region" description="Acidic residues" evidence="14">
    <location>
        <begin position="1"/>
        <end position="12"/>
    </location>
</feature>
<comment type="catalytic activity">
    <reaction evidence="12">
        <text>L-seryl-[protein] + ATP = O-phospho-L-seryl-[protein] + ADP + H(+)</text>
        <dbReference type="Rhea" id="RHEA:17989"/>
        <dbReference type="Rhea" id="RHEA-COMP:9863"/>
        <dbReference type="Rhea" id="RHEA-COMP:11604"/>
        <dbReference type="ChEBI" id="CHEBI:15378"/>
        <dbReference type="ChEBI" id="CHEBI:29999"/>
        <dbReference type="ChEBI" id="CHEBI:30616"/>
        <dbReference type="ChEBI" id="CHEBI:83421"/>
        <dbReference type="ChEBI" id="CHEBI:456216"/>
        <dbReference type="EC" id="2.7.11.1"/>
    </reaction>
</comment>
<dbReference type="SUPFAM" id="SSF103243">
    <property type="entry name" value="KA1-like"/>
    <property type="match status" value="1"/>
</dbReference>
<evidence type="ECO:0000256" key="12">
    <source>
        <dbReference type="ARBA" id="ARBA00048679"/>
    </source>
</evidence>
<keyword evidence="6 13" id="KW-0547">Nucleotide-binding</keyword>
<keyword evidence="9" id="KW-0539">Nucleus</keyword>
<evidence type="ECO:0000256" key="3">
    <source>
        <dbReference type="ARBA" id="ARBA00012513"/>
    </source>
</evidence>
<dbReference type="InterPro" id="IPR011009">
    <property type="entry name" value="Kinase-like_dom_sf"/>
</dbReference>
<evidence type="ECO:0000256" key="8">
    <source>
        <dbReference type="ARBA" id="ARBA00022840"/>
    </source>
</evidence>
<name>A0ABR3QZF1_9PLEO</name>
<evidence type="ECO:0000256" key="13">
    <source>
        <dbReference type="PROSITE-ProRule" id="PRU10141"/>
    </source>
</evidence>
<keyword evidence="5" id="KW-0808">Transferase</keyword>
<feature type="compositionally biased region" description="Low complexity" evidence="14">
    <location>
        <begin position="603"/>
        <end position="621"/>
    </location>
</feature>
<feature type="region of interest" description="Disordered" evidence="14">
    <location>
        <begin position="1"/>
        <end position="55"/>
    </location>
</feature>
<evidence type="ECO:0000256" key="9">
    <source>
        <dbReference type="ARBA" id="ARBA00023242"/>
    </source>
</evidence>
<keyword evidence="4" id="KW-0723">Serine/threonine-protein kinase</keyword>
<accession>A0ABR3QZF1</accession>
<dbReference type="Pfam" id="PF16579">
    <property type="entry name" value="AdenylateSensor"/>
    <property type="match status" value="1"/>
</dbReference>
<dbReference type="CDD" id="cd14334">
    <property type="entry name" value="UBA_SNF1_fungi"/>
    <property type="match status" value="1"/>
</dbReference>
<dbReference type="EMBL" id="JAKIXB020000025">
    <property type="protein sequence ID" value="KAL1597536.1"/>
    <property type="molecule type" value="Genomic_DNA"/>
</dbReference>
<evidence type="ECO:0000256" key="7">
    <source>
        <dbReference type="ARBA" id="ARBA00022777"/>
    </source>
</evidence>
<keyword evidence="10" id="KW-0119">Carbohydrate metabolism</keyword>
<keyword evidence="8 13" id="KW-0067">ATP-binding</keyword>
<dbReference type="InterPro" id="IPR017441">
    <property type="entry name" value="Protein_kinase_ATP_BS"/>
</dbReference>
<dbReference type="CDD" id="cd14079">
    <property type="entry name" value="STKc_AMPK_alpha"/>
    <property type="match status" value="1"/>
</dbReference>
<evidence type="ECO:0000256" key="14">
    <source>
        <dbReference type="SAM" id="MobiDB-lite"/>
    </source>
</evidence>
<dbReference type="Gene3D" id="1.10.510.10">
    <property type="entry name" value="Transferase(Phosphotransferase) domain 1"/>
    <property type="match status" value="1"/>
</dbReference>
<keyword evidence="7 16" id="KW-0418">Kinase</keyword>
<evidence type="ECO:0000256" key="4">
    <source>
        <dbReference type="ARBA" id="ARBA00022527"/>
    </source>
</evidence>
<dbReference type="PROSITE" id="PS00107">
    <property type="entry name" value="PROTEIN_KINASE_ATP"/>
    <property type="match status" value="1"/>
</dbReference>
<gene>
    <name evidence="16" type="primary">SNF1</name>
    <name evidence="16" type="ORF">SLS59_007233</name>
</gene>
<dbReference type="PROSITE" id="PS50011">
    <property type="entry name" value="PROTEIN_KINASE_DOM"/>
    <property type="match status" value="1"/>
</dbReference>
<feature type="compositionally biased region" description="Basic and acidic residues" evidence="14">
    <location>
        <begin position="806"/>
        <end position="823"/>
    </location>
</feature>
<comment type="subcellular location">
    <subcellularLocation>
        <location evidence="1">Nucleus</location>
    </subcellularLocation>
</comment>
<keyword evidence="17" id="KW-1185">Reference proteome</keyword>
<evidence type="ECO:0000256" key="10">
    <source>
        <dbReference type="ARBA" id="ARBA00023277"/>
    </source>
</evidence>
<feature type="compositionally biased region" description="Basic and acidic residues" evidence="14">
    <location>
        <begin position="700"/>
        <end position="710"/>
    </location>
</feature>
<dbReference type="InterPro" id="IPR000719">
    <property type="entry name" value="Prot_kinase_dom"/>
</dbReference>
<comment type="caution">
    <text evidence="16">The sequence shown here is derived from an EMBL/GenBank/DDBJ whole genome shotgun (WGS) entry which is preliminary data.</text>
</comment>
<dbReference type="PANTHER" id="PTHR24346">
    <property type="entry name" value="MAP/MICROTUBULE AFFINITY-REGULATING KINASE"/>
    <property type="match status" value="1"/>
</dbReference>
<feature type="region of interest" description="Disordered" evidence="14">
    <location>
        <begin position="690"/>
        <end position="734"/>
    </location>
</feature>
<dbReference type="InterPro" id="IPR032270">
    <property type="entry name" value="AMPK_C"/>
</dbReference>
<organism evidence="16 17">
    <name type="scientific">Nothophoma quercina</name>
    <dbReference type="NCBI Taxonomy" id="749835"/>
    <lineage>
        <taxon>Eukaryota</taxon>
        <taxon>Fungi</taxon>
        <taxon>Dikarya</taxon>
        <taxon>Ascomycota</taxon>
        <taxon>Pezizomycotina</taxon>
        <taxon>Dothideomycetes</taxon>
        <taxon>Pleosporomycetidae</taxon>
        <taxon>Pleosporales</taxon>
        <taxon>Pleosporineae</taxon>
        <taxon>Didymellaceae</taxon>
        <taxon>Nothophoma</taxon>
    </lineage>
</organism>
<evidence type="ECO:0000256" key="2">
    <source>
        <dbReference type="ARBA" id="ARBA00006234"/>
    </source>
</evidence>
<dbReference type="GO" id="GO:0016301">
    <property type="term" value="F:kinase activity"/>
    <property type="evidence" value="ECO:0007669"/>
    <property type="project" value="UniProtKB-KW"/>
</dbReference>
<evidence type="ECO:0000256" key="1">
    <source>
        <dbReference type="ARBA" id="ARBA00004123"/>
    </source>
</evidence>
<evidence type="ECO:0000313" key="17">
    <source>
        <dbReference type="Proteomes" id="UP001521222"/>
    </source>
</evidence>
<evidence type="ECO:0000256" key="11">
    <source>
        <dbReference type="ARBA" id="ARBA00047899"/>
    </source>
</evidence>
<dbReference type="PANTHER" id="PTHR24346:SF110">
    <property type="entry name" value="NON-SPECIFIC SERINE_THREONINE PROTEIN KINASE"/>
    <property type="match status" value="1"/>
</dbReference>
<dbReference type="EC" id="2.7.11.1" evidence="3"/>
<feature type="compositionally biased region" description="Polar residues" evidence="14">
    <location>
        <begin position="497"/>
        <end position="507"/>
    </location>
</feature>
<feature type="compositionally biased region" description="Polar residues" evidence="14">
    <location>
        <begin position="455"/>
        <end position="466"/>
    </location>
</feature>
<feature type="binding site" evidence="13">
    <location>
        <position position="90"/>
    </location>
    <ligand>
        <name>ATP</name>
        <dbReference type="ChEBI" id="CHEBI:30616"/>
    </ligand>
</feature>
<feature type="compositionally biased region" description="Basic and acidic residues" evidence="14">
    <location>
        <begin position="831"/>
        <end position="847"/>
    </location>
</feature>
<reference evidence="16 17" key="1">
    <citation type="submission" date="2024-02" db="EMBL/GenBank/DDBJ databases">
        <title>De novo assembly and annotation of 12 fungi associated with fruit tree decline syndrome in Ontario, Canada.</title>
        <authorList>
            <person name="Sulman M."/>
            <person name="Ellouze W."/>
            <person name="Ilyukhin E."/>
        </authorList>
    </citation>
    <scope>NUCLEOTIDE SEQUENCE [LARGE SCALE GENOMIC DNA]</scope>
    <source>
        <strain evidence="16 17">M97-236</strain>
    </source>
</reference>
<dbReference type="Gene3D" id="1.10.8.10">
    <property type="entry name" value="DNA helicase RuvA subunit, C-terminal domain"/>
    <property type="match status" value="1"/>
</dbReference>
<feature type="region of interest" description="Disordered" evidence="14">
    <location>
        <begin position="489"/>
        <end position="554"/>
    </location>
</feature>
<dbReference type="InterPro" id="IPR008271">
    <property type="entry name" value="Ser/Thr_kinase_AS"/>
</dbReference>
<dbReference type="Gene3D" id="3.30.310.80">
    <property type="entry name" value="Kinase associated domain 1, KA1"/>
    <property type="match status" value="2"/>
</dbReference>
<dbReference type="Pfam" id="PF08587">
    <property type="entry name" value="UBA_2"/>
    <property type="match status" value="1"/>
</dbReference>
<dbReference type="PROSITE" id="PS00108">
    <property type="entry name" value="PROTEIN_KINASE_ST"/>
    <property type="match status" value="1"/>
</dbReference>
<comment type="catalytic activity">
    <reaction evidence="11">
        <text>L-threonyl-[protein] + ATP = O-phospho-L-threonyl-[protein] + ADP + H(+)</text>
        <dbReference type="Rhea" id="RHEA:46608"/>
        <dbReference type="Rhea" id="RHEA-COMP:11060"/>
        <dbReference type="Rhea" id="RHEA-COMP:11605"/>
        <dbReference type="ChEBI" id="CHEBI:15378"/>
        <dbReference type="ChEBI" id="CHEBI:30013"/>
        <dbReference type="ChEBI" id="CHEBI:30616"/>
        <dbReference type="ChEBI" id="CHEBI:61977"/>
        <dbReference type="ChEBI" id="CHEBI:456216"/>
        <dbReference type="EC" id="2.7.11.1"/>
    </reaction>
</comment>
<dbReference type="InterPro" id="IPR013896">
    <property type="entry name" value="SNF1_UBA"/>
</dbReference>